<protein>
    <submittedName>
        <fullName evidence="1">Uncharacterized protein</fullName>
    </submittedName>
</protein>
<proteinExistence type="predicted"/>
<keyword evidence="2" id="KW-1185">Reference proteome</keyword>
<evidence type="ECO:0000313" key="1">
    <source>
        <dbReference type="EMBL" id="KAF2474063.1"/>
    </source>
</evidence>
<reference evidence="1" key="1">
    <citation type="journal article" date="2020" name="Stud. Mycol.">
        <title>101 Dothideomycetes genomes: a test case for predicting lifestyles and emergence of pathogens.</title>
        <authorList>
            <person name="Haridas S."/>
            <person name="Albert R."/>
            <person name="Binder M."/>
            <person name="Bloem J."/>
            <person name="Labutti K."/>
            <person name="Salamov A."/>
            <person name="Andreopoulos B."/>
            <person name="Baker S."/>
            <person name="Barry K."/>
            <person name="Bills G."/>
            <person name="Bluhm B."/>
            <person name="Cannon C."/>
            <person name="Castanera R."/>
            <person name="Culley D."/>
            <person name="Daum C."/>
            <person name="Ezra D."/>
            <person name="Gonzalez J."/>
            <person name="Henrissat B."/>
            <person name="Kuo A."/>
            <person name="Liang C."/>
            <person name="Lipzen A."/>
            <person name="Lutzoni F."/>
            <person name="Magnuson J."/>
            <person name="Mondo S."/>
            <person name="Nolan M."/>
            <person name="Ohm R."/>
            <person name="Pangilinan J."/>
            <person name="Park H.-J."/>
            <person name="Ramirez L."/>
            <person name="Alfaro M."/>
            <person name="Sun H."/>
            <person name="Tritt A."/>
            <person name="Yoshinaga Y."/>
            <person name="Zwiers L.-H."/>
            <person name="Turgeon B."/>
            <person name="Goodwin S."/>
            <person name="Spatafora J."/>
            <person name="Crous P."/>
            <person name="Grigoriev I."/>
        </authorList>
    </citation>
    <scope>NUCLEOTIDE SEQUENCE</scope>
    <source>
        <strain evidence="1">ATCC 200398</strain>
    </source>
</reference>
<gene>
    <name evidence="1" type="ORF">BDR25DRAFT_391921</name>
</gene>
<organism evidence="1 2">
    <name type="scientific">Lindgomyces ingoldianus</name>
    <dbReference type="NCBI Taxonomy" id="673940"/>
    <lineage>
        <taxon>Eukaryota</taxon>
        <taxon>Fungi</taxon>
        <taxon>Dikarya</taxon>
        <taxon>Ascomycota</taxon>
        <taxon>Pezizomycotina</taxon>
        <taxon>Dothideomycetes</taxon>
        <taxon>Pleosporomycetidae</taxon>
        <taxon>Pleosporales</taxon>
        <taxon>Lindgomycetaceae</taxon>
        <taxon>Lindgomyces</taxon>
    </lineage>
</organism>
<name>A0ACB6R442_9PLEO</name>
<dbReference type="EMBL" id="MU003498">
    <property type="protein sequence ID" value="KAF2474063.1"/>
    <property type="molecule type" value="Genomic_DNA"/>
</dbReference>
<comment type="caution">
    <text evidence="1">The sequence shown here is derived from an EMBL/GenBank/DDBJ whole genome shotgun (WGS) entry which is preliminary data.</text>
</comment>
<evidence type="ECO:0000313" key="2">
    <source>
        <dbReference type="Proteomes" id="UP000799755"/>
    </source>
</evidence>
<dbReference type="Proteomes" id="UP000799755">
    <property type="component" value="Unassembled WGS sequence"/>
</dbReference>
<sequence length="79" mass="8979">MSQDATLQSKFILLSLCTPSHPYPIRGRRPKPPGQLQNTPTFPLTSTRRVFPPNPTEPQHLRHVVPRYPSSTLYSNIKS</sequence>
<accession>A0ACB6R442</accession>